<gene>
    <name evidence="3" type="ORF">ACFSCY_15120</name>
</gene>
<organism evidence="3 4">
    <name type="scientific">Pseudonocardia aurantiaca</name>
    <dbReference type="NCBI Taxonomy" id="75290"/>
    <lineage>
        <taxon>Bacteria</taxon>
        <taxon>Bacillati</taxon>
        <taxon>Actinomycetota</taxon>
        <taxon>Actinomycetes</taxon>
        <taxon>Pseudonocardiales</taxon>
        <taxon>Pseudonocardiaceae</taxon>
        <taxon>Pseudonocardia</taxon>
    </lineage>
</organism>
<evidence type="ECO:0000313" key="4">
    <source>
        <dbReference type="Proteomes" id="UP001597145"/>
    </source>
</evidence>
<accession>A0ABW4FKC5</accession>
<name>A0ABW4FKC5_9PSEU</name>
<keyword evidence="4" id="KW-1185">Reference proteome</keyword>
<feature type="region of interest" description="Disordered" evidence="1">
    <location>
        <begin position="126"/>
        <end position="146"/>
    </location>
</feature>
<feature type="compositionally biased region" description="Low complexity" evidence="1">
    <location>
        <begin position="176"/>
        <end position="187"/>
    </location>
</feature>
<feature type="region of interest" description="Disordered" evidence="1">
    <location>
        <begin position="170"/>
        <end position="215"/>
    </location>
</feature>
<feature type="compositionally biased region" description="Low complexity" evidence="1">
    <location>
        <begin position="54"/>
        <end position="68"/>
    </location>
</feature>
<feature type="region of interest" description="Disordered" evidence="1">
    <location>
        <begin position="76"/>
        <end position="95"/>
    </location>
</feature>
<feature type="compositionally biased region" description="Low complexity" evidence="1">
    <location>
        <begin position="126"/>
        <end position="135"/>
    </location>
</feature>
<reference evidence="4" key="1">
    <citation type="journal article" date="2019" name="Int. J. Syst. Evol. Microbiol.">
        <title>The Global Catalogue of Microorganisms (GCM) 10K type strain sequencing project: providing services to taxonomists for standard genome sequencing and annotation.</title>
        <authorList>
            <consortium name="The Broad Institute Genomics Platform"/>
            <consortium name="The Broad Institute Genome Sequencing Center for Infectious Disease"/>
            <person name="Wu L."/>
            <person name="Ma J."/>
        </authorList>
    </citation>
    <scope>NUCLEOTIDE SEQUENCE [LARGE SCALE GENOMIC DNA]</scope>
    <source>
        <strain evidence="4">JCM 12165</strain>
    </source>
</reference>
<dbReference type="EMBL" id="JBHUCP010000009">
    <property type="protein sequence ID" value="MFD1530777.1"/>
    <property type="molecule type" value="Genomic_DNA"/>
</dbReference>
<proteinExistence type="predicted"/>
<evidence type="ECO:0000256" key="1">
    <source>
        <dbReference type="SAM" id="MobiDB-lite"/>
    </source>
</evidence>
<feature type="transmembrane region" description="Helical" evidence="2">
    <location>
        <begin position="6"/>
        <end position="28"/>
    </location>
</feature>
<keyword evidence="2" id="KW-0472">Membrane</keyword>
<protein>
    <submittedName>
        <fullName evidence="3">Uncharacterized protein</fullName>
    </submittedName>
</protein>
<evidence type="ECO:0000256" key="2">
    <source>
        <dbReference type="SAM" id="Phobius"/>
    </source>
</evidence>
<dbReference type="RefSeq" id="WP_343970551.1">
    <property type="nucleotide sequence ID" value="NZ_BAAAJG010000002.1"/>
</dbReference>
<evidence type="ECO:0000313" key="3">
    <source>
        <dbReference type="EMBL" id="MFD1530777.1"/>
    </source>
</evidence>
<feature type="compositionally biased region" description="Pro residues" evidence="1">
    <location>
        <begin position="188"/>
        <end position="198"/>
    </location>
</feature>
<feature type="region of interest" description="Disordered" evidence="1">
    <location>
        <begin position="36"/>
        <end position="68"/>
    </location>
</feature>
<keyword evidence="2" id="KW-1133">Transmembrane helix</keyword>
<dbReference type="Proteomes" id="UP001597145">
    <property type="component" value="Unassembled WGS sequence"/>
</dbReference>
<comment type="caution">
    <text evidence="3">The sequence shown here is derived from an EMBL/GenBank/DDBJ whole genome shotgun (WGS) entry which is preliminary data.</text>
</comment>
<keyword evidence="2" id="KW-0812">Transmembrane</keyword>
<sequence>MQLPLTADWLVPLGAGVVILAALAYLWFALRRDRPVPRGAKADSPSPPTAGSIERPAAPERPAVAVPPQTRSFATVPAHWSGGLRPAGPADRQVAAREHAVLPRVAPAPEDPPSGPVPVAPWARAADVEPAAPEADGSRAPFDHSGSSRSVAAAVVQAFAARVAAGHPGESAQMVAEQQVVRQQPAEQRPPAPAPQPADAPQQQPQQAPLPSTRRDDARDRLLAVLLHDPELAVDATIDLDACRAQLDRLSDAMRRERAALRDVLPRLAGAGLRTDQLARLAGMPVGELQALLAAASSR</sequence>
<feature type="compositionally biased region" description="Low complexity" evidence="1">
    <location>
        <begin position="199"/>
        <end position="209"/>
    </location>
</feature>